<dbReference type="InterPro" id="IPR014529">
    <property type="entry name" value="UCP026631"/>
</dbReference>
<feature type="transmembrane region" description="Helical" evidence="1">
    <location>
        <begin position="368"/>
        <end position="385"/>
    </location>
</feature>
<keyword evidence="1" id="KW-1133">Transmembrane helix</keyword>
<dbReference type="Proteomes" id="UP000051160">
    <property type="component" value="Unassembled WGS sequence"/>
</dbReference>
<dbReference type="EMBL" id="AZEE01000027">
    <property type="protein sequence ID" value="KRK98771.1"/>
    <property type="molecule type" value="Genomic_DNA"/>
</dbReference>
<feature type="domain" description="YdbS-like PH" evidence="2">
    <location>
        <begin position="61"/>
        <end position="138"/>
    </location>
</feature>
<dbReference type="PANTHER" id="PTHR34473:SF2">
    <property type="entry name" value="UPF0699 TRANSMEMBRANE PROTEIN YDBT"/>
    <property type="match status" value="1"/>
</dbReference>
<evidence type="ECO:0000313" key="3">
    <source>
        <dbReference type="EMBL" id="KRK98771.1"/>
    </source>
</evidence>
<dbReference type="PIRSF" id="PIRSF026631">
    <property type="entry name" value="UCP026631"/>
    <property type="match status" value="1"/>
</dbReference>
<dbReference type="RefSeq" id="WP_056947248.1">
    <property type="nucleotide sequence ID" value="NZ_AZEE01000027.1"/>
</dbReference>
<evidence type="ECO:0000259" key="2">
    <source>
        <dbReference type="Pfam" id="PF03703"/>
    </source>
</evidence>
<gene>
    <name evidence="3" type="ORF">FD04_GL000511</name>
</gene>
<dbReference type="InterPro" id="IPR005182">
    <property type="entry name" value="YdbS-like_PH"/>
</dbReference>
<sequence length="472" mass="54585">MKTTKRHLHPLAILVFWGRYIISWFIIILLSLFTDHGEWNETAMVVVIILLVILLFAVFKYWWYRYEIGDQAITIYTGVIFRKQRHVPYNRIQTLQLQQWLFLKPFHAVSVQLETAGQSHDQAEAVLPVVSQHVVDQLQLLVNGEQPLSDEVPEVVDNRYQISWSDLNTYALTSMGIIPILLGLLWLYGKLDDLVSKSVMDETINVVLHFGVLVIVGLAVLLIIAGLLVSYLTIVQRYYHFILTKKGDRLHTEKGFFQRNTITASESRIQAVVMRQTVLRQLLGLISVQLVLVSSAAKEEDQDNLVMLPVIDQSRVAIVNQFVSWVPAKLPALTRLTVAGKYRLMRNAVLLSLIPIIPLVYWLRPWGWLSLLLLPIALIMGWYAGRYMGVKRLDHQLLVLQTGHHFQRDTTIVPKRCIQSVTIEQTYWMRRVGLCHLQVNIRHGDGKEMVEVRYLPLQTAKDVYQWYRTKYN</sequence>
<accession>A0A0R1LYR1</accession>
<keyword evidence="1" id="KW-0812">Transmembrane</keyword>
<organism evidence="3 4">
    <name type="scientific">Secundilactobacillus odoratitofui DSM 19909 = JCM 15043</name>
    <dbReference type="NCBI Taxonomy" id="1423776"/>
    <lineage>
        <taxon>Bacteria</taxon>
        <taxon>Bacillati</taxon>
        <taxon>Bacillota</taxon>
        <taxon>Bacilli</taxon>
        <taxon>Lactobacillales</taxon>
        <taxon>Lactobacillaceae</taxon>
        <taxon>Secundilactobacillus</taxon>
    </lineage>
</organism>
<dbReference type="PATRIC" id="fig|1423776.4.peg.515"/>
<reference evidence="3 4" key="1">
    <citation type="journal article" date="2015" name="Genome Announc.">
        <title>Expanding the biotechnology potential of lactobacilli through comparative genomics of 213 strains and associated genera.</title>
        <authorList>
            <person name="Sun Z."/>
            <person name="Harris H.M."/>
            <person name="McCann A."/>
            <person name="Guo C."/>
            <person name="Argimon S."/>
            <person name="Zhang W."/>
            <person name="Yang X."/>
            <person name="Jeffery I.B."/>
            <person name="Cooney J.C."/>
            <person name="Kagawa T.F."/>
            <person name="Liu W."/>
            <person name="Song Y."/>
            <person name="Salvetti E."/>
            <person name="Wrobel A."/>
            <person name="Rasinkangas P."/>
            <person name="Parkhill J."/>
            <person name="Rea M.C."/>
            <person name="O'Sullivan O."/>
            <person name="Ritari J."/>
            <person name="Douillard F.P."/>
            <person name="Paul Ross R."/>
            <person name="Yang R."/>
            <person name="Briner A.E."/>
            <person name="Felis G.E."/>
            <person name="de Vos W.M."/>
            <person name="Barrangou R."/>
            <person name="Klaenhammer T.R."/>
            <person name="Caufield P.W."/>
            <person name="Cui Y."/>
            <person name="Zhang H."/>
            <person name="O'Toole P.W."/>
        </authorList>
    </citation>
    <scope>NUCLEOTIDE SEQUENCE [LARGE SCALE GENOMIC DNA]</scope>
    <source>
        <strain evidence="3 4">DSM 19909</strain>
    </source>
</reference>
<proteinExistence type="predicted"/>
<dbReference type="STRING" id="1423776.FD04_GL000511"/>
<evidence type="ECO:0000313" key="4">
    <source>
        <dbReference type="Proteomes" id="UP000051160"/>
    </source>
</evidence>
<name>A0A0R1LYR1_9LACO</name>
<dbReference type="Pfam" id="PF03703">
    <property type="entry name" value="bPH_2"/>
    <property type="match status" value="3"/>
</dbReference>
<keyword evidence="4" id="KW-1185">Reference proteome</keyword>
<dbReference type="AlphaFoldDB" id="A0A0R1LYR1"/>
<feature type="domain" description="YdbS-like PH" evidence="2">
    <location>
        <begin position="406"/>
        <end position="467"/>
    </location>
</feature>
<feature type="transmembrane region" description="Helical" evidence="1">
    <location>
        <begin position="344"/>
        <end position="362"/>
    </location>
</feature>
<feature type="domain" description="YdbS-like PH" evidence="2">
    <location>
        <begin position="238"/>
        <end position="315"/>
    </location>
</feature>
<comment type="caution">
    <text evidence="3">The sequence shown here is derived from an EMBL/GenBank/DDBJ whole genome shotgun (WGS) entry which is preliminary data.</text>
</comment>
<feature type="transmembrane region" description="Helical" evidence="1">
    <location>
        <begin position="169"/>
        <end position="188"/>
    </location>
</feature>
<feature type="transmembrane region" description="Helical" evidence="1">
    <location>
        <begin position="208"/>
        <end position="235"/>
    </location>
</feature>
<dbReference type="PANTHER" id="PTHR34473">
    <property type="entry name" value="UPF0699 TRANSMEMBRANE PROTEIN YDBS"/>
    <property type="match status" value="1"/>
</dbReference>
<evidence type="ECO:0000256" key="1">
    <source>
        <dbReference type="SAM" id="Phobius"/>
    </source>
</evidence>
<feature type="transmembrane region" description="Helical" evidence="1">
    <location>
        <begin position="45"/>
        <end position="63"/>
    </location>
</feature>
<protein>
    <submittedName>
        <fullName evidence="3">Membrane protein</fullName>
    </submittedName>
</protein>
<feature type="transmembrane region" description="Helical" evidence="1">
    <location>
        <begin position="12"/>
        <end position="33"/>
    </location>
</feature>
<keyword evidence="1" id="KW-0472">Membrane</keyword>